<protein>
    <submittedName>
        <fullName evidence="8">Thioredoxin domain-containing protein</fullName>
    </submittedName>
</protein>
<evidence type="ECO:0000256" key="2">
    <source>
        <dbReference type="ARBA" id="ARBA00022729"/>
    </source>
</evidence>
<keyword evidence="3" id="KW-0560">Oxidoreductase</keyword>
<evidence type="ECO:0000313" key="9">
    <source>
        <dbReference type="Proteomes" id="UP000662939"/>
    </source>
</evidence>
<evidence type="ECO:0000256" key="1">
    <source>
        <dbReference type="ARBA" id="ARBA00005791"/>
    </source>
</evidence>
<comment type="similarity">
    <text evidence="1">Belongs to the thioredoxin family. DsbA subfamily.</text>
</comment>
<dbReference type="KEGG" id="nav:JQS30_14350"/>
<keyword evidence="9" id="KW-1185">Reference proteome</keyword>
<feature type="domain" description="Thioredoxin-like fold" evidence="7">
    <location>
        <begin position="69"/>
        <end position="235"/>
    </location>
</feature>
<organism evidence="8 9">
    <name type="scientific">Natronoglycomyces albus</name>
    <dbReference type="NCBI Taxonomy" id="2811108"/>
    <lineage>
        <taxon>Bacteria</taxon>
        <taxon>Bacillati</taxon>
        <taxon>Actinomycetota</taxon>
        <taxon>Actinomycetes</taxon>
        <taxon>Glycomycetales</taxon>
        <taxon>Glycomycetaceae</taxon>
        <taxon>Natronoglycomyces</taxon>
    </lineage>
</organism>
<dbReference type="InterPro" id="IPR012336">
    <property type="entry name" value="Thioredoxin-like_fold"/>
</dbReference>
<dbReference type="RefSeq" id="WP_213170928.1">
    <property type="nucleotide sequence ID" value="NZ_CP070496.1"/>
</dbReference>
<dbReference type="Gene3D" id="3.40.30.10">
    <property type="entry name" value="Glutaredoxin"/>
    <property type="match status" value="1"/>
</dbReference>
<keyword evidence="4" id="KW-1015">Disulfide bond</keyword>
<dbReference type="CDD" id="cd02972">
    <property type="entry name" value="DsbA_family"/>
    <property type="match status" value="1"/>
</dbReference>
<reference evidence="8" key="1">
    <citation type="submission" date="2021-02" db="EMBL/GenBank/DDBJ databases">
        <title>Natronoglycomyces albus gen. nov., sp. nov, a haloalkaliphilic actinobacterium from a soda solonchak soil.</title>
        <authorList>
            <person name="Sorokin D.Y."/>
            <person name="Khijniak T.V."/>
            <person name="Zakharycheva A.P."/>
            <person name="Boueva O.V."/>
            <person name="Ariskina E.V."/>
            <person name="Hahnke R.L."/>
            <person name="Bunk B."/>
            <person name="Sproer C."/>
            <person name="Schumann P."/>
            <person name="Evtushenko L.I."/>
            <person name="Kublanov I.V."/>
        </authorList>
    </citation>
    <scope>NUCLEOTIDE SEQUENCE</scope>
    <source>
        <strain evidence="8">DSM 106290</strain>
    </source>
</reference>
<evidence type="ECO:0000313" key="8">
    <source>
        <dbReference type="EMBL" id="QSB04927.1"/>
    </source>
</evidence>
<proteinExistence type="inferred from homology"/>
<feature type="transmembrane region" description="Helical" evidence="6">
    <location>
        <begin position="27"/>
        <end position="50"/>
    </location>
</feature>
<keyword evidence="5" id="KW-0676">Redox-active center</keyword>
<evidence type="ECO:0000256" key="3">
    <source>
        <dbReference type="ARBA" id="ARBA00023002"/>
    </source>
</evidence>
<dbReference type="PANTHER" id="PTHR13887:SF14">
    <property type="entry name" value="DISULFIDE BOND FORMATION PROTEIN D"/>
    <property type="match status" value="1"/>
</dbReference>
<evidence type="ECO:0000256" key="4">
    <source>
        <dbReference type="ARBA" id="ARBA00023157"/>
    </source>
</evidence>
<dbReference type="GO" id="GO:0016491">
    <property type="term" value="F:oxidoreductase activity"/>
    <property type="evidence" value="ECO:0007669"/>
    <property type="project" value="UniProtKB-KW"/>
</dbReference>
<keyword evidence="6" id="KW-0812">Transmembrane</keyword>
<name>A0A895XIY7_9ACTN</name>
<keyword evidence="6" id="KW-0472">Membrane</keyword>
<accession>A0A895XIY7</accession>
<dbReference type="SUPFAM" id="SSF52833">
    <property type="entry name" value="Thioredoxin-like"/>
    <property type="match status" value="1"/>
</dbReference>
<dbReference type="Proteomes" id="UP000662939">
    <property type="component" value="Chromosome"/>
</dbReference>
<evidence type="ECO:0000256" key="5">
    <source>
        <dbReference type="ARBA" id="ARBA00023284"/>
    </source>
</evidence>
<sequence>MGKKSERREAAMAMRKHQEAEARRKKILFGGAIGAAVLLIGGLIVAGIWMNTEDERDVVQPAASHSDDGGLVLGNGETELTVYLDFSCPGCQYFELTYGEQIKEWVNNDQITLNYHPVNFLTRVGDQFSLRAGAASVCAADEGEQEYLDFTLAMFQNQPESASQNVTDSEIITIGEGVGLGQSFADCVNDGRYLGWISEGSQEARDAGIEGTPSVIVNGNTIGNDDVVAEVEAAIAEAGGEEPTDGEDT</sequence>
<dbReference type="Pfam" id="PF13462">
    <property type="entry name" value="Thioredoxin_4"/>
    <property type="match status" value="1"/>
</dbReference>
<keyword evidence="2" id="KW-0732">Signal</keyword>
<keyword evidence="6" id="KW-1133">Transmembrane helix</keyword>
<dbReference type="PANTHER" id="PTHR13887">
    <property type="entry name" value="GLUTATHIONE S-TRANSFERASE KAPPA"/>
    <property type="match status" value="1"/>
</dbReference>
<dbReference type="InterPro" id="IPR036249">
    <property type="entry name" value="Thioredoxin-like_sf"/>
</dbReference>
<gene>
    <name evidence="8" type="ORF">JQS30_14350</name>
</gene>
<evidence type="ECO:0000256" key="6">
    <source>
        <dbReference type="SAM" id="Phobius"/>
    </source>
</evidence>
<dbReference type="EMBL" id="CP070496">
    <property type="protein sequence ID" value="QSB04927.1"/>
    <property type="molecule type" value="Genomic_DNA"/>
</dbReference>
<evidence type="ECO:0000259" key="7">
    <source>
        <dbReference type="Pfam" id="PF13462"/>
    </source>
</evidence>
<dbReference type="AlphaFoldDB" id="A0A895XIY7"/>